<dbReference type="CDD" id="cd15841">
    <property type="entry name" value="SNARE_Qc"/>
    <property type="match status" value="1"/>
</dbReference>
<dbReference type="GO" id="GO:0005886">
    <property type="term" value="C:plasma membrane"/>
    <property type="evidence" value="ECO:0007669"/>
    <property type="project" value="TreeGrafter"/>
</dbReference>
<dbReference type="GO" id="GO:0015031">
    <property type="term" value="P:protein transport"/>
    <property type="evidence" value="ECO:0007669"/>
    <property type="project" value="UniProtKB-KW"/>
</dbReference>
<evidence type="ECO:0000259" key="4">
    <source>
        <dbReference type="PROSITE" id="PS50192"/>
    </source>
</evidence>
<sequence>MSTTAAELDDNVRDAPVMMKDEYRRVGSSKSTMSSSNNRHTRKKLSSSSCRRSAGSRSAHVSALEYDNWHDDDVGDPNHMPIKSKTFTYGGSGERRRDRRETLDYDDDGDLKERVQKTKEVSRKATQALGRSLATSEKMNEVARATMDELHAQGEVVSKIQNEIADLDAETKVAQKHLREMNRHWLLRCFCMGASYEEDAVSEKARRRTEATATAAAAAAGAAAHSANDDNNSGDDDGGGSGGAGYPSPAIVLVSKTIHDDGCIDDQMLAMHEDLHRDRVEGETILRKMTANLGQLKDMSRAMNGELDEQASRIGAMQDDASRLHDRVQHMSHTGKMARLHRNKKGKGKEKS</sequence>
<dbReference type="EMBL" id="BNJQ01000008">
    <property type="protein sequence ID" value="GHP04888.1"/>
    <property type="molecule type" value="Genomic_DNA"/>
</dbReference>
<comment type="similarity">
    <text evidence="1">Belongs to the SNAP-25 family.</text>
</comment>
<dbReference type="InterPro" id="IPR000727">
    <property type="entry name" value="T_SNARE_dom"/>
</dbReference>
<feature type="region of interest" description="Disordered" evidence="3">
    <location>
        <begin position="322"/>
        <end position="352"/>
    </location>
</feature>
<accession>A0A830HDS1</accession>
<evidence type="ECO:0000256" key="3">
    <source>
        <dbReference type="SAM" id="MobiDB-lite"/>
    </source>
</evidence>
<evidence type="ECO:0000313" key="5">
    <source>
        <dbReference type="EMBL" id="GHP04888.1"/>
    </source>
</evidence>
<evidence type="ECO:0000256" key="1">
    <source>
        <dbReference type="ARBA" id="ARBA00009480"/>
    </source>
</evidence>
<dbReference type="SMART" id="SM00397">
    <property type="entry name" value="t_SNARE"/>
    <property type="match status" value="2"/>
</dbReference>
<comment type="caution">
    <text evidence="5">The sequence shown here is derived from an EMBL/GenBank/DDBJ whole genome shotgun (WGS) entry which is preliminary data.</text>
</comment>
<dbReference type="PANTHER" id="PTHR19305">
    <property type="entry name" value="SYNAPTOSOMAL ASSOCIATED PROTEIN"/>
    <property type="match status" value="1"/>
</dbReference>
<dbReference type="PROSITE" id="PS50192">
    <property type="entry name" value="T_SNARE"/>
    <property type="match status" value="1"/>
</dbReference>
<proteinExistence type="inferred from homology"/>
<feature type="compositionally biased region" description="Low complexity" evidence="3">
    <location>
        <begin position="46"/>
        <end position="58"/>
    </location>
</feature>
<feature type="region of interest" description="Disordered" evidence="3">
    <location>
        <begin position="1"/>
        <end position="111"/>
    </location>
</feature>
<keyword evidence="2" id="KW-0653">Protein transport</keyword>
<feature type="region of interest" description="Disordered" evidence="3">
    <location>
        <begin position="222"/>
        <end position="246"/>
    </location>
</feature>
<feature type="compositionally biased region" description="Basic and acidic residues" evidence="3">
    <location>
        <begin position="93"/>
        <end position="103"/>
    </location>
</feature>
<keyword evidence="2" id="KW-0813">Transport</keyword>
<evidence type="ECO:0000313" key="6">
    <source>
        <dbReference type="Proteomes" id="UP000660262"/>
    </source>
</evidence>
<dbReference type="SUPFAM" id="SSF58038">
    <property type="entry name" value="SNARE fusion complex"/>
    <property type="match status" value="2"/>
</dbReference>
<dbReference type="Gene3D" id="1.20.5.110">
    <property type="match status" value="2"/>
</dbReference>
<feature type="domain" description="T-SNARE coiled-coil homology" evidence="4">
    <location>
        <begin position="119"/>
        <end position="181"/>
    </location>
</feature>
<feature type="compositionally biased region" description="Basic residues" evidence="3">
    <location>
        <begin position="336"/>
        <end position="352"/>
    </location>
</feature>
<keyword evidence="6" id="KW-1185">Reference proteome</keyword>
<feature type="compositionally biased region" description="Low complexity" evidence="3">
    <location>
        <begin position="222"/>
        <end position="231"/>
    </location>
</feature>
<dbReference type="PANTHER" id="PTHR19305:SF9">
    <property type="entry name" value="SYNAPTOSOMAL-ASSOCIATED PROTEIN 29"/>
    <property type="match status" value="1"/>
</dbReference>
<dbReference type="Proteomes" id="UP000660262">
    <property type="component" value="Unassembled WGS sequence"/>
</dbReference>
<dbReference type="AlphaFoldDB" id="A0A830HDS1"/>
<protein>
    <recommendedName>
        <fullName evidence="4">t-SNARE coiled-coil homology domain-containing protein</fullName>
    </recommendedName>
</protein>
<reference evidence="5" key="1">
    <citation type="submission" date="2020-10" db="EMBL/GenBank/DDBJ databases">
        <title>Unveiling of a novel bifunctional photoreceptor, Dualchrome1, isolated from a cosmopolitan green alga.</title>
        <authorList>
            <person name="Suzuki S."/>
            <person name="Kawachi M."/>
        </authorList>
    </citation>
    <scope>NUCLEOTIDE SEQUENCE</scope>
    <source>
        <strain evidence="5">NIES 2893</strain>
    </source>
</reference>
<evidence type="ECO:0000256" key="2">
    <source>
        <dbReference type="ARBA" id="ARBA00022927"/>
    </source>
</evidence>
<gene>
    <name evidence="5" type="ORF">PPROV_000364000</name>
</gene>
<organism evidence="5 6">
    <name type="scientific">Pycnococcus provasolii</name>
    <dbReference type="NCBI Taxonomy" id="41880"/>
    <lineage>
        <taxon>Eukaryota</taxon>
        <taxon>Viridiplantae</taxon>
        <taxon>Chlorophyta</taxon>
        <taxon>Pseudoscourfieldiophyceae</taxon>
        <taxon>Pseudoscourfieldiales</taxon>
        <taxon>Pycnococcaceae</taxon>
        <taxon>Pycnococcus</taxon>
    </lineage>
</organism>
<name>A0A830HDS1_9CHLO</name>